<dbReference type="Pfam" id="PF09084">
    <property type="entry name" value="NMT1"/>
    <property type="match status" value="1"/>
</dbReference>
<proteinExistence type="predicted"/>
<keyword evidence="3" id="KW-1185">Reference proteome</keyword>
<name>A0A918UW81_9ACTN</name>
<gene>
    <name evidence="2" type="ORF">GCM10010387_36310</name>
</gene>
<dbReference type="EMBL" id="BMWG01000010">
    <property type="protein sequence ID" value="GGZ38864.1"/>
    <property type="molecule type" value="Genomic_DNA"/>
</dbReference>
<dbReference type="Proteomes" id="UP000630936">
    <property type="component" value="Unassembled WGS sequence"/>
</dbReference>
<evidence type="ECO:0000259" key="1">
    <source>
        <dbReference type="Pfam" id="PF09084"/>
    </source>
</evidence>
<evidence type="ECO:0000313" key="3">
    <source>
        <dbReference type="Proteomes" id="UP000630936"/>
    </source>
</evidence>
<reference evidence="2" key="1">
    <citation type="journal article" date="2014" name="Int. J. Syst. Evol. Microbiol.">
        <title>Complete genome sequence of Corynebacterium casei LMG S-19264T (=DSM 44701T), isolated from a smear-ripened cheese.</title>
        <authorList>
            <consortium name="US DOE Joint Genome Institute (JGI-PGF)"/>
            <person name="Walter F."/>
            <person name="Albersmeier A."/>
            <person name="Kalinowski J."/>
            <person name="Ruckert C."/>
        </authorList>
    </citation>
    <scope>NUCLEOTIDE SEQUENCE</scope>
    <source>
        <strain evidence="2">JCM 4988</strain>
    </source>
</reference>
<dbReference type="InterPro" id="IPR015168">
    <property type="entry name" value="SsuA/THI5"/>
</dbReference>
<protein>
    <recommendedName>
        <fullName evidence="1">SsuA/THI5-like domain-containing protein</fullName>
    </recommendedName>
</protein>
<dbReference type="Gene3D" id="3.40.190.10">
    <property type="entry name" value="Periplasmic binding protein-like II"/>
    <property type="match status" value="2"/>
</dbReference>
<dbReference type="RefSeq" id="WP_190124154.1">
    <property type="nucleotide sequence ID" value="NZ_BMWG01000010.1"/>
</dbReference>
<organism evidence="2 3">
    <name type="scientific">Streptomyces inusitatus</name>
    <dbReference type="NCBI Taxonomy" id="68221"/>
    <lineage>
        <taxon>Bacteria</taxon>
        <taxon>Bacillati</taxon>
        <taxon>Actinomycetota</taxon>
        <taxon>Actinomycetes</taxon>
        <taxon>Kitasatosporales</taxon>
        <taxon>Streptomycetaceae</taxon>
        <taxon>Streptomyces</taxon>
    </lineage>
</organism>
<comment type="caution">
    <text evidence="2">The sequence shown here is derived from an EMBL/GenBank/DDBJ whole genome shotgun (WGS) entry which is preliminary data.</text>
</comment>
<reference evidence="2" key="2">
    <citation type="submission" date="2020-09" db="EMBL/GenBank/DDBJ databases">
        <authorList>
            <person name="Sun Q."/>
            <person name="Ohkuma M."/>
        </authorList>
    </citation>
    <scope>NUCLEOTIDE SEQUENCE</scope>
    <source>
        <strain evidence="2">JCM 4988</strain>
    </source>
</reference>
<dbReference type="PANTHER" id="PTHR30024:SF42">
    <property type="entry name" value="ALIPHATIC SULFONATES-BINDING PROTEIN-RELATED"/>
    <property type="match status" value="1"/>
</dbReference>
<evidence type="ECO:0000313" key="2">
    <source>
        <dbReference type="EMBL" id="GGZ38864.1"/>
    </source>
</evidence>
<accession>A0A918UW81</accession>
<dbReference type="AlphaFoldDB" id="A0A918UW81"/>
<sequence length="288" mass="29725">MTVTIGVHPNNPTLTHLSRLDHAQRALAPLGETVVFHHYTDGVATGALLSEGVFDFGGTGSTPPISAQADGHDIVYTAVSAPRPDHGALLVAADGPVHDIAGLKGGTVHLGIGSWQTHLLAKALHFAGLSYGADITPASAGPDSARLLADGTITGWVTQGADLAAALRSGDARVLLRSGDVIADRSVFFARRDFAERRPEVVAALVAALQRADDWAAAHPGEAARIAAGDLGGSVDDWERALATLPRRIEPVTEAFLAEQQEAADILHRAGFLPRAVTAAHAVAGTAG</sequence>
<dbReference type="SUPFAM" id="SSF53850">
    <property type="entry name" value="Periplasmic binding protein-like II"/>
    <property type="match status" value="1"/>
</dbReference>
<feature type="domain" description="SsuA/THI5-like" evidence="1">
    <location>
        <begin position="38"/>
        <end position="223"/>
    </location>
</feature>
<dbReference type="PANTHER" id="PTHR30024">
    <property type="entry name" value="ALIPHATIC SULFONATES-BINDING PROTEIN-RELATED"/>
    <property type="match status" value="1"/>
</dbReference>